<proteinExistence type="predicted"/>
<name>A0A1F6DFV6_9BACT</name>
<dbReference type="EMBL" id="MFLD01000018">
    <property type="protein sequence ID" value="OGG60319.1"/>
    <property type="molecule type" value="Genomic_DNA"/>
</dbReference>
<evidence type="ECO:0000313" key="1">
    <source>
        <dbReference type="EMBL" id="OGG60319.1"/>
    </source>
</evidence>
<sequence length="256" mass="29388">MANDILEKTLDYFLHPQNSWLYGQDVQRAMTAFSRSPDPIPEHGLDFFLDWLAFDFQFRPDKNLLRYAAASNPMQLSDEEITALQEVAENNRYDFFEVVSAGKKISTELKSMRDGNLYTLPASERIRKVRVGEVIVCRLAQMRGEWHLMMDQGVGMYRPSKRDKRRMREDFPVFDSQVVWRDIVRANAVLLDAEATSDGEMLVSGFAPGGSHQEDDNCPICQAMRKAKAEGRQLTHKELTDAFAEANKDKDKNRKS</sequence>
<accession>A0A1F6DFV6</accession>
<protein>
    <submittedName>
        <fullName evidence="1">Uncharacterized protein</fullName>
    </submittedName>
</protein>
<dbReference type="Proteomes" id="UP000178042">
    <property type="component" value="Unassembled WGS sequence"/>
</dbReference>
<organism evidence="1 2">
    <name type="scientific">Candidatus Kaiserbacteria bacterium RIFCSPHIGHO2_02_FULL_49_16</name>
    <dbReference type="NCBI Taxonomy" id="1798490"/>
    <lineage>
        <taxon>Bacteria</taxon>
        <taxon>Candidatus Kaiseribacteriota</taxon>
    </lineage>
</organism>
<reference evidence="1 2" key="1">
    <citation type="journal article" date="2016" name="Nat. Commun.">
        <title>Thousands of microbial genomes shed light on interconnected biogeochemical processes in an aquifer system.</title>
        <authorList>
            <person name="Anantharaman K."/>
            <person name="Brown C.T."/>
            <person name="Hug L.A."/>
            <person name="Sharon I."/>
            <person name="Castelle C.J."/>
            <person name="Probst A.J."/>
            <person name="Thomas B.C."/>
            <person name="Singh A."/>
            <person name="Wilkins M.J."/>
            <person name="Karaoz U."/>
            <person name="Brodie E.L."/>
            <person name="Williams K.H."/>
            <person name="Hubbard S.S."/>
            <person name="Banfield J.F."/>
        </authorList>
    </citation>
    <scope>NUCLEOTIDE SEQUENCE [LARGE SCALE GENOMIC DNA]</scope>
</reference>
<evidence type="ECO:0000313" key="2">
    <source>
        <dbReference type="Proteomes" id="UP000178042"/>
    </source>
</evidence>
<dbReference type="AlphaFoldDB" id="A0A1F6DFV6"/>
<gene>
    <name evidence="1" type="ORF">A3C86_04925</name>
</gene>
<comment type="caution">
    <text evidence="1">The sequence shown here is derived from an EMBL/GenBank/DDBJ whole genome shotgun (WGS) entry which is preliminary data.</text>
</comment>